<comment type="caution">
    <text evidence="2">The sequence shown here is derived from an EMBL/GenBank/DDBJ whole genome shotgun (WGS) entry which is preliminary data.</text>
</comment>
<evidence type="ECO:0000313" key="3">
    <source>
        <dbReference type="Proteomes" id="UP000689195"/>
    </source>
</evidence>
<sequence>MNSLMHIKINLLQLKSMYNHCNNLKSMPLSYSQIFQHLQKSYGIKLQKYQIKSLNCYEQINMVLQSKINQKLSIIAQESNLHILRVTTCVFMHFIFLNIKIIWKADFIWFLQSFIQFFIQKQFKLIHSK</sequence>
<keyword evidence="3" id="KW-1185">Reference proteome</keyword>
<evidence type="ECO:0000313" key="2">
    <source>
        <dbReference type="EMBL" id="CAD8146922.1"/>
    </source>
</evidence>
<proteinExistence type="predicted"/>
<protein>
    <recommendedName>
        <fullName evidence="4">Transmembrane protein</fullName>
    </recommendedName>
</protein>
<evidence type="ECO:0008006" key="4">
    <source>
        <dbReference type="Google" id="ProtNLM"/>
    </source>
</evidence>
<gene>
    <name evidence="2" type="ORF">PPENT_87.1.T0160119</name>
</gene>
<evidence type="ECO:0000256" key="1">
    <source>
        <dbReference type="SAM" id="Phobius"/>
    </source>
</evidence>
<reference evidence="2" key="1">
    <citation type="submission" date="2021-01" db="EMBL/GenBank/DDBJ databases">
        <authorList>
            <consortium name="Genoscope - CEA"/>
            <person name="William W."/>
        </authorList>
    </citation>
    <scope>NUCLEOTIDE SEQUENCE</scope>
</reference>
<dbReference type="EMBL" id="CAJJDO010000016">
    <property type="protein sequence ID" value="CAD8146922.1"/>
    <property type="molecule type" value="Genomic_DNA"/>
</dbReference>
<name>A0A8S1T8G4_9CILI</name>
<dbReference type="Proteomes" id="UP000689195">
    <property type="component" value="Unassembled WGS sequence"/>
</dbReference>
<feature type="transmembrane region" description="Helical" evidence="1">
    <location>
        <begin position="83"/>
        <end position="103"/>
    </location>
</feature>
<dbReference type="AlphaFoldDB" id="A0A8S1T8G4"/>
<keyword evidence="1" id="KW-0472">Membrane</keyword>
<organism evidence="2 3">
    <name type="scientific">Paramecium pentaurelia</name>
    <dbReference type="NCBI Taxonomy" id="43138"/>
    <lineage>
        <taxon>Eukaryota</taxon>
        <taxon>Sar</taxon>
        <taxon>Alveolata</taxon>
        <taxon>Ciliophora</taxon>
        <taxon>Intramacronucleata</taxon>
        <taxon>Oligohymenophorea</taxon>
        <taxon>Peniculida</taxon>
        <taxon>Parameciidae</taxon>
        <taxon>Paramecium</taxon>
    </lineage>
</organism>
<keyword evidence="1" id="KW-1133">Transmembrane helix</keyword>
<accession>A0A8S1T8G4</accession>
<keyword evidence="1" id="KW-0812">Transmembrane</keyword>